<keyword evidence="1" id="KW-0472">Membrane</keyword>
<protein>
    <submittedName>
        <fullName evidence="2">DUF6141 family protein</fullName>
    </submittedName>
</protein>
<name>A0ABY9JRK3_9BACI</name>
<evidence type="ECO:0000313" key="3">
    <source>
        <dbReference type="Proteomes" id="UP001197974"/>
    </source>
</evidence>
<dbReference type="InterPro" id="IPR046139">
    <property type="entry name" value="DUF6141"/>
</dbReference>
<evidence type="ECO:0000256" key="1">
    <source>
        <dbReference type="SAM" id="Phobius"/>
    </source>
</evidence>
<dbReference type="Pfam" id="PF19638">
    <property type="entry name" value="DUF6141"/>
    <property type="match status" value="1"/>
</dbReference>
<keyword evidence="3" id="KW-1185">Reference proteome</keyword>
<dbReference type="Proteomes" id="UP001197974">
    <property type="component" value="Chromosome"/>
</dbReference>
<organism evidence="2 3">
    <name type="scientific">Bacillus carboniphilus</name>
    <dbReference type="NCBI Taxonomy" id="86663"/>
    <lineage>
        <taxon>Bacteria</taxon>
        <taxon>Bacillati</taxon>
        <taxon>Bacillota</taxon>
        <taxon>Bacilli</taxon>
        <taxon>Bacillales</taxon>
        <taxon>Bacillaceae</taxon>
        <taxon>Bacillus</taxon>
    </lineage>
</organism>
<sequence>MFAAFMWYWFIQQIILGVSLGNNPAPNVVTMVLWLFFGIAFPVFMFRVLKLVTEVREEGIYIRFFSFSI</sequence>
<feature type="transmembrane region" description="Helical" evidence="1">
    <location>
        <begin position="28"/>
        <end position="49"/>
    </location>
</feature>
<reference evidence="2 3" key="1">
    <citation type="submission" date="2023-06" db="EMBL/GenBank/DDBJ databases">
        <title>Five Gram-positive bacteria isolated from mangrove sediments in Shenzhen, Guangdong, China.</title>
        <authorList>
            <person name="Yu S."/>
            <person name="Zheng W."/>
            <person name="Huang Y."/>
        </authorList>
    </citation>
    <scope>NUCLEOTIDE SEQUENCE [LARGE SCALE GENOMIC DNA]</scope>
    <source>
        <strain evidence="2 3">SaN35-3</strain>
    </source>
</reference>
<accession>A0ABY9JRK3</accession>
<evidence type="ECO:0000313" key="2">
    <source>
        <dbReference type="EMBL" id="WLR42037.1"/>
    </source>
</evidence>
<dbReference type="EMBL" id="CP129013">
    <property type="protein sequence ID" value="WLR42037.1"/>
    <property type="molecule type" value="Genomic_DNA"/>
</dbReference>
<gene>
    <name evidence="2" type="ORF">LC087_14820</name>
</gene>
<keyword evidence="1" id="KW-1133">Transmembrane helix</keyword>
<keyword evidence="1" id="KW-0812">Transmembrane</keyword>
<proteinExistence type="predicted"/>
<dbReference type="RefSeq" id="WP_264190027.1">
    <property type="nucleotide sequence ID" value="NZ_CP129013.1"/>
</dbReference>